<organism evidence="6 7">
    <name type="scientific">Actomonas aquatica</name>
    <dbReference type="NCBI Taxonomy" id="2866162"/>
    <lineage>
        <taxon>Bacteria</taxon>
        <taxon>Pseudomonadati</taxon>
        <taxon>Verrucomicrobiota</taxon>
        <taxon>Opitutia</taxon>
        <taxon>Opitutales</taxon>
        <taxon>Opitutaceae</taxon>
        <taxon>Actomonas</taxon>
    </lineage>
</organism>
<evidence type="ECO:0000256" key="4">
    <source>
        <dbReference type="ARBA" id="ARBA00023136"/>
    </source>
</evidence>
<feature type="transmembrane region" description="Helical" evidence="5">
    <location>
        <begin position="136"/>
        <end position="158"/>
    </location>
</feature>
<keyword evidence="3 5" id="KW-1133">Transmembrane helix</keyword>
<accession>A0ABZ1CD55</accession>
<keyword evidence="5" id="KW-0653">Protein transport</keyword>
<feature type="transmembrane region" description="Helical" evidence="5">
    <location>
        <begin position="39"/>
        <end position="58"/>
    </location>
</feature>
<dbReference type="EMBL" id="CP139781">
    <property type="protein sequence ID" value="WRQ89342.1"/>
    <property type="molecule type" value="Genomic_DNA"/>
</dbReference>
<reference evidence="6 7" key="2">
    <citation type="submission" date="2023-12" db="EMBL/GenBank/DDBJ databases">
        <title>Description of an unclassified Opitutus bacterium of Verrucomicrobiota.</title>
        <authorList>
            <person name="Zhang D.-F."/>
        </authorList>
    </citation>
    <scope>NUCLEOTIDE SEQUENCE [LARGE SCALE GENOMIC DNA]</scope>
    <source>
        <strain evidence="6 7">WL0086</strain>
    </source>
</reference>
<keyword evidence="2 5" id="KW-0812">Transmembrane</keyword>
<protein>
    <recommendedName>
        <fullName evidence="5">Sec-independent protein translocase protein TatC</fullName>
    </recommendedName>
</protein>
<dbReference type="InterPro" id="IPR002033">
    <property type="entry name" value="TatC"/>
</dbReference>
<name>A0ABZ1CD55_9BACT</name>
<dbReference type="HAMAP" id="MF_00902">
    <property type="entry name" value="TatC"/>
    <property type="match status" value="1"/>
</dbReference>
<keyword evidence="5" id="KW-0813">Transport</keyword>
<dbReference type="Proteomes" id="UP000738431">
    <property type="component" value="Chromosome"/>
</dbReference>
<feature type="transmembrane region" description="Helical" evidence="5">
    <location>
        <begin position="94"/>
        <end position="115"/>
    </location>
</feature>
<comment type="subunit">
    <text evidence="5">Forms a complex with TatA.</text>
</comment>
<dbReference type="NCBIfam" id="TIGR00945">
    <property type="entry name" value="tatC"/>
    <property type="match status" value="1"/>
</dbReference>
<dbReference type="PANTHER" id="PTHR30371">
    <property type="entry name" value="SEC-INDEPENDENT PROTEIN TRANSLOCASE PROTEIN TATC"/>
    <property type="match status" value="1"/>
</dbReference>
<feature type="transmembrane region" description="Helical" evidence="5">
    <location>
        <begin position="239"/>
        <end position="259"/>
    </location>
</feature>
<reference evidence="6 7" key="1">
    <citation type="submission" date="2021-08" db="EMBL/GenBank/DDBJ databases">
        <authorList>
            <person name="Zhang D."/>
            <person name="Zhang A."/>
            <person name="Wang L."/>
        </authorList>
    </citation>
    <scope>NUCLEOTIDE SEQUENCE [LARGE SCALE GENOMIC DNA]</scope>
    <source>
        <strain evidence="6 7">WL0086</strain>
    </source>
</reference>
<dbReference type="Pfam" id="PF00902">
    <property type="entry name" value="TatC"/>
    <property type="match status" value="1"/>
</dbReference>
<evidence type="ECO:0000256" key="2">
    <source>
        <dbReference type="ARBA" id="ARBA00022692"/>
    </source>
</evidence>
<gene>
    <name evidence="5 6" type="primary">tatC</name>
    <name evidence="6" type="ORF">K1X11_007970</name>
</gene>
<comment type="function">
    <text evidence="5">Part of the twin-arginine translocation (Tat) system that transports large folded proteins containing a characteristic twin-arginine motif in their signal peptide across membranes.</text>
</comment>
<comment type="subcellular location">
    <subcellularLocation>
        <location evidence="5">Cell membrane</location>
        <topology evidence="5">Multi-pass membrane protein</topology>
    </subcellularLocation>
    <subcellularLocation>
        <location evidence="1">Membrane</location>
        <topology evidence="1">Multi-pass membrane protein</topology>
    </subcellularLocation>
</comment>
<feature type="transmembrane region" description="Helical" evidence="5">
    <location>
        <begin position="217"/>
        <end position="233"/>
    </location>
</feature>
<dbReference type="RefSeq" id="WP_221029967.1">
    <property type="nucleotide sequence ID" value="NZ_CP139781.1"/>
</dbReference>
<feature type="transmembrane region" description="Helical" evidence="5">
    <location>
        <begin position="178"/>
        <end position="205"/>
    </location>
</feature>
<evidence type="ECO:0000256" key="1">
    <source>
        <dbReference type="ARBA" id="ARBA00004141"/>
    </source>
</evidence>
<keyword evidence="5" id="KW-0811">Translocation</keyword>
<evidence type="ECO:0000256" key="5">
    <source>
        <dbReference type="HAMAP-Rule" id="MF_00902"/>
    </source>
</evidence>
<evidence type="ECO:0000313" key="7">
    <source>
        <dbReference type="Proteomes" id="UP000738431"/>
    </source>
</evidence>
<proteinExistence type="inferred from homology"/>
<dbReference type="PANTHER" id="PTHR30371:SF0">
    <property type="entry name" value="SEC-INDEPENDENT PROTEIN TRANSLOCASE PROTEIN TATC, CHLOROPLASTIC-RELATED"/>
    <property type="match status" value="1"/>
</dbReference>
<keyword evidence="5" id="KW-1003">Cell membrane</keyword>
<evidence type="ECO:0000256" key="3">
    <source>
        <dbReference type="ARBA" id="ARBA00022989"/>
    </source>
</evidence>
<keyword evidence="7" id="KW-1185">Reference proteome</keyword>
<keyword evidence="4 5" id="KW-0472">Membrane</keyword>
<evidence type="ECO:0000313" key="6">
    <source>
        <dbReference type="EMBL" id="WRQ89342.1"/>
    </source>
</evidence>
<comment type="similarity">
    <text evidence="5">Belongs to the TatC family.</text>
</comment>
<sequence length="271" mass="29910">MPRSDEDPATLIDPDDDAAVSAREKPMGFFEHLEELRWTLVKSAIAFTVCAVLVGVFLKEFNHVLMLPLEWVQQESDAIQLDLGTVSVMESFTVVIQMCFIGGLVLSAPFILFFVGQFVAPALHEKELKLVTPGCAAAFVLFLLGVAFSFFLLVPGTMKVSIGLNELFGFTMRWTPGSYYGTLIWLCLGVGAAFEFPLLIVLLVYLGLVTSDKLRSWWRHSLVLCFVVAAIVTPTPDPINQSILAGSLYALYWIAIVAARRVEKKQAEAAE</sequence>
<dbReference type="PRINTS" id="PR01840">
    <property type="entry name" value="TATCFAMILY"/>
</dbReference>